<evidence type="ECO:0000256" key="2">
    <source>
        <dbReference type="ARBA" id="ARBA00022475"/>
    </source>
</evidence>
<feature type="transmembrane region" description="Helical" evidence="6">
    <location>
        <begin position="166"/>
        <end position="186"/>
    </location>
</feature>
<reference evidence="8" key="1">
    <citation type="submission" date="2021-04" db="EMBL/GenBank/DDBJ databases">
        <title>Pseudonocardia sp. nov., isolated from sandy soil of mangrove forest.</title>
        <authorList>
            <person name="Zan Z."/>
            <person name="Huang R."/>
            <person name="Liu W."/>
        </authorList>
    </citation>
    <scope>NUCLEOTIDE SEQUENCE</scope>
    <source>
        <strain evidence="8">S2-4</strain>
    </source>
</reference>
<feature type="transmembrane region" description="Helical" evidence="6">
    <location>
        <begin position="79"/>
        <end position="98"/>
    </location>
</feature>
<dbReference type="InterPro" id="IPR036259">
    <property type="entry name" value="MFS_trans_sf"/>
</dbReference>
<dbReference type="RefSeq" id="WP_252441186.1">
    <property type="nucleotide sequence ID" value="NZ_JAGSOV010000044.1"/>
</dbReference>
<dbReference type="Gene3D" id="1.20.1250.20">
    <property type="entry name" value="MFS general substrate transporter like domains"/>
    <property type="match status" value="2"/>
</dbReference>
<feature type="transmembrane region" description="Helical" evidence="6">
    <location>
        <begin position="274"/>
        <end position="292"/>
    </location>
</feature>
<dbReference type="Proteomes" id="UP001165283">
    <property type="component" value="Unassembled WGS sequence"/>
</dbReference>
<evidence type="ECO:0000256" key="5">
    <source>
        <dbReference type="ARBA" id="ARBA00023136"/>
    </source>
</evidence>
<evidence type="ECO:0000313" key="9">
    <source>
        <dbReference type="Proteomes" id="UP001165283"/>
    </source>
</evidence>
<organism evidence="8 9">
    <name type="scientific">Pseudonocardia humida</name>
    <dbReference type="NCBI Taxonomy" id="2800819"/>
    <lineage>
        <taxon>Bacteria</taxon>
        <taxon>Bacillati</taxon>
        <taxon>Actinomycetota</taxon>
        <taxon>Actinomycetes</taxon>
        <taxon>Pseudonocardiales</taxon>
        <taxon>Pseudonocardiaceae</taxon>
        <taxon>Pseudonocardia</taxon>
    </lineage>
</organism>
<feature type="transmembrane region" description="Helical" evidence="6">
    <location>
        <begin position="9"/>
        <end position="32"/>
    </location>
</feature>
<feature type="transmembrane region" description="Helical" evidence="6">
    <location>
        <begin position="138"/>
        <end position="160"/>
    </location>
</feature>
<dbReference type="Pfam" id="PF07690">
    <property type="entry name" value="MFS_1"/>
    <property type="match status" value="1"/>
</dbReference>
<feature type="domain" description="Major facilitator superfamily (MFS) profile" evidence="7">
    <location>
        <begin position="10"/>
        <end position="384"/>
    </location>
</feature>
<feature type="transmembrane region" description="Helical" evidence="6">
    <location>
        <begin position="213"/>
        <end position="241"/>
    </location>
</feature>
<accession>A0ABT1A3F9</accession>
<dbReference type="SUPFAM" id="SSF103473">
    <property type="entry name" value="MFS general substrate transporter"/>
    <property type="match status" value="1"/>
</dbReference>
<evidence type="ECO:0000313" key="8">
    <source>
        <dbReference type="EMBL" id="MCO1657535.1"/>
    </source>
</evidence>
<keyword evidence="2" id="KW-1003">Cell membrane</keyword>
<sequence length="385" mass="37487">MVEPAVRAAVVRVAVPGAALVAVTFGLARYGYGLLLPDMRAELGVGPDAGGVIASGSYASYLVATAAVVWLTGRFGARVPLGLAAVAATAGMVLIARATGVVGLAVGVALAGTAAGLAFPPYADVIERAVPPRARPGVLSAVSSGTGWGVAVAGPIAIVAGEHWRTAWLLFAGLAAVAGAAAVLAAPRGRATGAAPPVRISPSWLVCPRSRPLLVAAALVGAGSSVWWTFGVDALVAAGLGEDRARAAFALCGAAGVLASGSGALAARLGLRRVHVLGCVALAGALALLGLAPGDTTVALLAAAAFGVTYNGVIAAQGLWSAEVFRSRPSAGLAAVNTALTIGTITGPAAAGLTVRAFGHPVAMVAAAGLVALAVTQAPPRPARS</sequence>
<evidence type="ECO:0000256" key="1">
    <source>
        <dbReference type="ARBA" id="ARBA00004651"/>
    </source>
</evidence>
<dbReference type="PANTHER" id="PTHR43124:SF3">
    <property type="entry name" value="CHLORAMPHENICOL EFFLUX PUMP RV0191"/>
    <property type="match status" value="1"/>
</dbReference>
<dbReference type="InterPro" id="IPR020846">
    <property type="entry name" value="MFS_dom"/>
</dbReference>
<feature type="transmembrane region" description="Helical" evidence="6">
    <location>
        <begin position="332"/>
        <end position="351"/>
    </location>
</feature>
<comment type="caution">
    <text evidence="8">The sequence shown here is derived from an EMBL/GenBank/DDBJ whole genome shotgun (WGS) entry which is preliminary data.</text>
</comment>
<dbReference type="EMBL" id="JAGSOV010000044">
    <property type="protein sequence ID" value="MCO1657535.1"/>
    <property type="molecule type" value="Genomic_DNA"/>
</dbReference>
<keyword evidence="3 6" id="KW-0812">Transmembrane</keyword>
<proteinExistence type="predicted"/>
<dbReference type="PROSITE" id="PS50850">
    <property type="entry name" value="MFS"/>
    <property type="match status" value="1"/>
</dbReference>
<dbReference type="InterPro" id="IPR050189">
    <property type="entry name" value="MFS_Efflux_Transporters"/>
</dbReference>
<evidence type="ECO:0000256" key="6">
    <source>
        <dbReference type="SAM" id="Phobius"/>
    </source>
</evidence>
<keyword evidence="5 6" id="KW-0472">Membrane</keyword>
<evidence type="ECO:0000259" key="7">
    <source>
        <dbReference type="PROSITE" id="PS50850"/>
    </source>
</evidence>
<keyword evidence="9" id="KW-1185">Reference proteome</keyword>
<name>A0ABT1A3F9_9PSEU</name>
<feature type="transmembrane region" description="Helical" evidence="6">
    <location>
        <begin position="298"/>
        <end position="320"/>
    </location>
</feature>
<gene>
    <name evidence="8" type="ORF">KDL28_20975</name>
</gene>
<keyword evidence="4 6" id="KW-1133">Transmembrane helix</keyword>
<comment type="subcellular location">
    <subcellularLocation>
        <location evidence="1">Cell membrane</location>
        <topology evidence="1">Multi-pass membrane protein</topology>
    </subcellularLocation>
</comment>
<evidence type="ECO:0000256" key="3">
    <source>
        <dbReference type="ARBA" id="ARBA00022692"/>
    </source>
</evidence>
<dbReference type="PANTHER" id="PTHR43124">
    <property type="entry name" value="PURINE EFFLUX PUMP PBUE"/>
    <property type="match status" value="1"/>
</dbReference>
<feature type="transmembrane region" description="Helical" evidence="6">
    <location>
        <begin position="247"/>
        <end position="267"/>
    </location>
</feature>
<dbReference type="InterPro" id="IPR011701">
    <property type="entry name" value="MFS"/>
</dbReference>
<protein>
    <submittedName>
        <fullName evidence="8">MFS transporter</fullName>
    </submittedName>
</protein>
<feature type="transmembrane region" description="Helical" evidence="6">
    <location>
        <begin position="104"/>
        <end position="126"/>
    </location>
</feature>
<feature type="transmembrane region" description="Helical" evidence="6">
    <location>
        <begin position="52"/>
        <end position="72"/>
    </location>
</feature>
<evidence type="ECO:0000256" key="4">
    <source>
        <dbReference type="ARBA" id="ARBA00022989"/>
    </source>
</evidence>